<dbReference type="EMBL" id="BGPR01000013">
    <property type="protein sequence ID" value="GBL77651.1"/>
    <property type="molecule type" value="Genomic_DNA"/>
</dbReference>
<accession>A0A4Y2ACS1</accession>
<name>A0A4Y2ACS1_ARAVE</name>
<evidence type="ECO:0000313" key="1">
    <source>
        <dbReference type="EMBL" id="GBL77651.1"/>
    </source>
</evidence>
<comment type="caution">
    <text evidence="1">The sequence shown here is derived from an EMBL/GenBank/DDBJ whole genome shotgun (WGS) entry which is preliminary data.</text>
</comment>
<reference evidence="1 2" key="1">
    <citation type="journal article" date="2019" name="Sci. Rep.">
        <title>Orb-weaving spider Araneus ventricosus genome elucidates the spidroin gene catalogue.</title>
        <authorList>
            <person name="Kono N."/>
            <person name="Nakamura H."/>
            <person name="Ohtoshi R."/>
            <person name="Moran D.A.P."/>
            <person name="Shinohara A."/>
            <person name="Yoshida Y."/>
            <person name="Fujiwara M."/>
            <person name="Mori M."/>
            <person name="Tomita M."/>
            <person name="Arakawa K."/>
        </authorList>
    </citation>
    <scope>NUCLEOTIDE SEQUENCE [LARGE SCALE GENOMIC DNA]</scope>
</reference>
<organism evidence="1 2">
    <name type="scientific">Araneus ventricosus</name>
    <name type="common">Orbweaver spider</name>
    <name type="synonym">Epeira ventricosa</name>
    <dbReference type="NCBI Taxonomy" id="182803"/>
    <lineage>
        <taxon>Eukaryota</taxon>
        <taxon>Metazoa</taxon>
        <taxon>Ecdysozoa</taxon>
        <taxon>Arthropoda</taxon>
        <taxon>Chelicerata</taxon>
        <taxon>Arachnida</taxon>
        <taxon>Araneae</taxon>
        <taxon>Araneomorphae</taxon>
        <taxon>Entelegynae</taxon>
        <taxon>Araneoidea</taxon>
        <taxon>Araneidae</taxon>
        <taxon>Araneus</taxon>
    </lineage>
</organism>
<sequence length="95" mass="10837">MILEKCFPTFKEPRPSIVISLHQCQISPHFCNHVTLLCGTKIKDAAPCTYPSIRLIPWGNLLYPLLSSFLKFSAPYDLTSRRKEDLRPIVCSDKS</sequence>
<evidence type="ECO:0000313" key="2">
    <source>
        <dbReference type="Proteomes" id="UP000499080"/>
    </source>
</evidence>
<dbReference type="Proteomes" id="UP000499080">
    <property type="component" value="Unassembled WGS sequence"/>
</dbReference>
<keyword evidence="2" id="KW-1185">Reference proteome</keyword>
<dbReference type="AlphaFoldDB" id="A0A4Y2ACS1"/>
<proteinExistence type="predicted"/>
<gene>
    <name evidence="1" type="ORF">AVEN_152886_1</name>
</gene>
<protein>
    <submittedName>
        <fullName evidence="1">Uncharacterized protein</fullName>
    </submittedName>
</protein>